<dbReference type="SUPFAM" id="SSF51735">
    <property type="entry name" value="NAD(P)-binding Rossmann-fold domains"/>
    <property type="match status" value="1"/>
</dbReference>
<comment type="similarity">
    <text evidence="1">Belongs to the NAD(P)-dependent epimerase/dehydratase family.</text>
</comment>
<evidence type="ECO:0000313" key="5">
    <source>
        <dbReference type="EMBL" id="WPR90071.1"/>
    </source>
</evidence>
<dbReference type="InterPro" id="IPR001509">
    <property type="entry name" value="Epimerase_deHydtase"/>
</dbReference>
<gene>
    <name evidence="5" type="ORF">SM116_01940</name>
</gene>
<protein>
    <submittedName>
        <fullName evidence="5">NAD(P)-dependent oxidoreductase</fullName>
    </submittedName>
</protein>
<dbReference type="Proteomes" id="UP001323798">
    <property type="component" value="Chromosome"/>
</dbReference>
<dbReference type="Gene3D" id="3.40.50.720">
    <property type="entry name" value="NAD(P)-binding Rossmann-like Domain"/>
    <property type="match status" value="1"/>
</dbReference>
<sequence length="264" mass="27808">MSSSIVLTGAAGSVGTRLRPLLRTEGRRLTLVDIVPALGAGPSERTVTTSVTDLDGLTAAVAGADTIVHLAGYASEMPWEDIMCVNIDGGRVVLEAARRAGVPRVLLASSIHAVGFHTPRSMEGMRLPSARPDTYYGVGKVVLEALGQLYADRFGMSVVAARLGTVEPEPSSIRSLSTWLSIADLARLVEAVNRLEQPGFHTVWGLSANQRGFADLSAGAEIGFVPLDDAEVYASRVVSDPPFGVDEPLGSGWVHHPLGTPGWS</sequence>
<dbReference type="InterPro" id="IPR036291">
    <property type="entry name" value="NAD(P)-bd_dom_sf"/>
</dbReference>
<keyword evidence="3" id="KW-0520">NAD</keyword>
<organism evidence="5 6">
    <name type="scientific">Microbacterium rhizosphaerae</name>
    <dbReference type="NCBI Taxonomy" id="1678237"/>
    <lineage>
        <taxon>Bacteria</taxon>
        <taxon>Bacillati</taxon>
        <taxon>Actinomycetota</taxon>
        <taxon>Actinomycetes</taxon>
        <taxon>Micrococcales</taxon>
        <taxon>Microbacteriaceae</taxon>
        <taxon>Microbacterium</taxon>
    </lineage>
</organism>
<evidence type="ECO:0000313" key="6">
    <source>
        <dbReference type="Proteomes" id="UP001323798"/>
    </source>
</evidence>
<dbReference type="PANTHER" id="PTHR43103:SF5">
    <property type="entry name" value="4-EPIMERASE, PUTATIVE (AFU_ORTHOLOGUE AFUA_7G00360)-RELATED"/>
    <property type="match status" value="1"/>
</dbReference>
<keyword evidence="2" id="KW-0560">Oxidoreductase</keyword>
<keyword evidence="6" id="KW-1185">Reference proteome</keyword>
<evidence type="ECO:0000256" key="1">
    <source>
        <dbReference type="ARBA" id="ARBA00007637"/>
    </source>
</evidence>
<name>A0ABZ0SKZ8_9MICO</name>
<dbReference type="RefSeq" id="WP_320942784.1">
    <property type="nucleotide sequence ID" value="NZ_BAABEU010000003.1"/>
</dbReference>
<reference evidence="5 6" key="1">
    <citation type="submission" date="2023-11" db="EMBL/GenBank/DDBJ databases">
        <title>Genome sequence of Microbacterium rhizosphaerae KACC 19337.</title>
        <authorList>
            <person name="Choi H."/>
            <person name="Kim S."/>
            <person name="Kim Y."/>
            <person name="Kwon S.-W."/>
            <person name="Heo J."/>
        </authorList>
    </citation>
    <scope>NUCLEOTIDE SEQUENCE [LARGE SCALE GENOMIC DNA]</scope>
    <source>
        <strain evidence="5 6">KACC 19337</strain>
    </source>
</reference>
<evidence type="ECO:0000256" key="2">
    <source>
        <dbReference type="ARBA" id="ARBA00023002"/>
    </source>
</evidence>
<proteinExistence type="inferred from homology"/>
<dbReference type="Pfam" id="PF01370">
    <property type="entry name" value="Epimerase"/>
    <property type="match status" value="1"/>
</dbReference>
<dbReference type="PANTHER" id="PTHR43103">
    <property type="entry name" value="NUCLEOSIDE-DIPHOSPHATE-SUGAR EPIMERASE"/>
    <property type="match status" value="1"/>
</dbReference>
<dbReference type="EMBL" id="CP139368">
    <property type="protein sequence ID" value="WPR90071.1"/>
    <property type="molecule type" value="Genomic_DNA"/>
</dbReference>
<accession>A0ABZ0SKZ8</accession>
<evidence type="ECO:0000256" key="3">
    <source>
        <dbReference type="ARBA" id="ARBA00023027"/>
    </source>
</evidence>
<feature type="domain" description="NAD-dependent epimerase/dehydratase" evidence="4">
    <location>
        <begin position="5"/>
        <end position="167"/>
    </location>
</feature>
<evidence type="ECO:0000259" key="4">
    <source>
        <dbReference type="Pfam" id="PF01370"/>
    </source>
</evidence>